<feature type="transmembrane region" description="Helical" evidence="19">
    <location>
        <begin position="1009"/>
        <end position="1029"/>
    </location>
</feature>
<evidence type="ECO:0000256" key="14">
    <source>
        <dbReference type="ARBA" id="ARBA00060893"/>
    </source>
</evidence>
<keyword evidence="25" id="KW-1185">Reference proteome</keyword>
<comment type="catalytic activity">
    <reaction evidence="10">
        <text>Mg(2+)(in) = Mg(2+)(out)</text>
        <dbReference type="Rhea" id="RHEA:29827"/>
        <dbReference type="ChEBI" id="CHEBI:18420"/>
    </reaction>
</comment>
<comment type="catalytic activity">
    <reaction evidence="12">
        <text>Mn(2+)(in) = Mn(2+)(out)</text>
        <dbReference type="Rhea" id="RHEA:28699"/>
        <dbReference type="ChEBI" id="CHEBI:29035"/>
    </reaction>
</comment>
<keyword evidence="7" id="KW-0406">Ion transport</keyword>
<evidence type="ECO:0000256" key="1">
    <source>
        <dbReference type="ARBA" id="ARBA00004651"/>
    </source>
</evidence>
<dbReference type="InterPro" id="IPR050927">
    <property type="entry name" value="TRPM"/>
</dbReference>
<name>A0A2K5P6P8_CERAT</name>
<dbReference type="FunFam" id="1.20.5.1010:FF:000001">
    <property type="entry name" value="Transient receptor potential cation channel subfamily M member 3"/>
    <property type="match status" value="1"/>
</dbReference>
<keyword evidence="8 19" id="KW-0472">Membrane</keyword>
<evidence type="ECO:0000256" key="9">
    <source>
        <dbReference type="ARBA" id="ARBA00023303"/>
    </source>
</evidence>
<dbReference type="Pfam" id="PF25508">
    <property type="entry name" value="TRPM2"/>
    <property type="match status" value="1"/>
</dbReference>
<dbReference type="GO" id="GO:0051262">
    <property type="term" value="P:protein tetramerization"/>
    <property type="evidence" value="ECO:0007669"/>
    <property type="project" value="InterPro"/>
</dbReference>
<protein>
    <recommendedName>
        <fullName evidence="16">Transient receptor potential cation channel subfamily M member 3</fullName>
    </recommendedName>
</protein>
<dbReference type="GeneTree" id="ENSGT00940000157366"/>
<keyword evidence="2" id="KW-0813">Transport</keyword>
<accession>A0A2K5P6P8</accession>
<dbReference type="InterPro" id="IPR032415">
    <property type="entry name" value="TRPM_tetra"/>
</dbReference>
<feature type="transmembrane region" description="Helical" evidence="19">
    <location>
        <begin position="940"/>
        <end position="958"/>
    </location>
</feature>
<evidence type="ECO:0000256" key="11">
    <source>
        <dbReference type="ARBA" id="ARBA00034634"/>
    </source>
</evidence>
<evidence type="ECO:0000256" key="12">
    <source>
        <dbReference type="ARBA" id="ARBA00036173"/>
    </source>
</evidence>
<dbReference type="GO" id="GO:0005886">
    <property type="term" value="C:plasma membrane"/>
    <property type="evidence" value="ECO:0007669"/>
    <property type="project" value="UniProtKB-SubCell"/>
</dbReference>
<evidence type="ECO:0000256" key="7">
    <source>
        <dbReference type="ARBA" id="ARBA00023065"/>
    </source>
</evidence>
<evidence type="ECO:0000256" key="17">
    <source>
        <dbReference type="SAM" id="Coils"/>
    </source>
</evidence>
<dbReference type="InterPro" id="IPR041491">
    <property type="entry name" value="TRPM_SLOG"/>
</dbReference>
<feature type="region of interest" description="Disordered" evidence="18">
    <location>
        <begin position="1634"/>
        <end position="1707"/>
    </location>
</feature>
<sequence>MPEPWGTVYFLGIAQVFSFLFSWWNLEGVMNQADAPRPLNWTIRKLCHAAFLPSVRLLKAQKSWIERAFYKRECVHIIPSTKDPHRCCCGRLIGQHVGLTPSISVLQNEKNESRLSRNDIQSEKWSISKHTQLSPTDAFGTIEFQGGGHSNKAMYVRVSFDTKPDLLLHLMTKEWQLELPKLLISVHGGLQNFELQPKLKQVFGKGLIKAAMTTGAWIFTGGVNTGVIRHVGDALKDHASKSRGKICTIGIAPWGIVENQEDLIGRDVVRPYQTMSNPMSKLTVLNSMHSHFILADNGTTGKYGAEVKLRRQLEKHISLQKINTRIGQGVPVVALIVEGGPNVISIVLEYLRDTPPVPVVVCDGSGRASDILAFGHKYSEEGGLINESLRDQLLVTIQKTFTYTRTQAQHLFIILMECMKKKELITVFRMGSEGHQDIDLAILTALLKGANASAPDQLSLALAWNRVDIARSQIFIYGQQWPVGSLEQAMLDALVLDRVDFVKLLIENGVSMHRFLTISRLEELYNTRHGPSNTLYHLVRDVKKGNLPPDYRISLIDIGLVIEYLMGGAYRCNYTRKRFRTLYHNLFGPKRPKALKLLGMEDDIPLRRGRKTTKKREEEVDIDLDDPEINHFPFPFHELMVWAVLMKRQKMALFFWQHGEEAMAKALVACKLCKAMAHEASENDMVDDISQELNHNSRDFGQLAVELLDQSYKQDEQLAMKLLTYELKNWSNATCLQLAVAAKHRDFIAHTCSQMLLTDMWMGRLRMRKNSGLKVILGILLPPSILSLEFKNKDDMPYMSQAQEIHLQEKEAEEPEKPTKEKDEEDMELTAMLGRNNGESSRKKDEEEVQSRHRLIPLGRKIYEFYNAPIVKFWFYTLAYIGYLMLFNYIVLVKMERWPSTQEWIVISYIFTLGIEKMREILMSEPGKLLQKVKVWLQEYWNVTDLIAILLFSVGMILRLQDQPFRSDGRVIYCVNIIYWYIRLLDIFGVNKYLGPYVMMIGKMMIDMMYFVIIMLVVLMSFGVARQAILFPNEEPSWKLAKNIFYMPYWMIYGEVFADQIDPPCGQNETREDGKIIQLPPCKTGAWIVPAIMACYLLVANILLVNLLIAVFNNTFFEVKSISNQVWKFQRYQLIMTFHERPVLPPPLIIFSHMTMIFQHLCCRWRKHESDPDERDYGLKLFITDDELKKVHDFEEQCIEEYFREKDDRFNSSNDERIRVTSERVENMSMRLEEVNEREHSMKASLQTVDIRLAQLEDLIGRMATALERLTGLERAESNKIRSRTSSDCTDAAYIVRQSSFNSQEGNTFKLQESIDPAGEETMSPTSPTLMPRMRSHSFYSVNMKDKGGIEKLESIFKERSLSLHRATSSHSVAKEPKAPAAPANTLAIVPDSRRPSSCIDIYVSAMDELHCDIDPLDNSMNILGLGEPSFSTPVPSTAPSSSAYATLAPTDKPPSRSIDFEDITSMDTRSFSSDYTHLPECQNPWDSDPPMYHTIERSKSSRYLATTPFLLEEAPIVKSHSFMFSPSRSYYANFGMPVKTAEYTSITDCIDTRCVNAPQAIADRAVFPGGLGDKVEDLSCCHPEREAELSHPSSDSEENEAKGRRATIAISSQEGDNSDRALSNNITVPKIERANSYSAEEPSAPYAHTRKSFSISDKLDRQRNTASLRNPFQRSKSSKPEGRGDSLSMRRLSRTSAFQSFESKHN</sequence>
<feature type="domain" description="Ion transport" evidence="20">
    <location>
        <begin position="880"/>
        <end position="1121"/>
    </location>
</feature>
<dbReference type="GeneID" id="105584161"/>
<feature type="compositionally biased region" description="Polar residues" evidence="18">
    <location>
        <begin position="1665"/>
        <end position="1676"/>
    </location>
</feature>
<evidence type="ECO:0000256" key="4">
    <source>
        <dbReference type="ARBA" id="ARBA00022692"/>
    </source>
</evidence>
<dbReference type="PANTHER" id="PTHR13800:SF7">
    <property type="entry name" value="TRANSIENT RECEPTOR POTENTIAL CATION CHANNEL SUBFAMILY M MEMBER 3"/>
    <property type="match status" value="1"/>
</dbReference>
<dbReference type="RefSeq" id="XP_011912085.1">
    <property type="nucleotide sequence ID" value="XM_012056695.1"/>
</dbReference>
<dbReference type="GO" id="GO:0005516">
    <property type="term" value="F:calmodulin binding"/>
    <property type="evidence" value="ECO:0007669"/>
    <property type="project" value="UniProtKB-KW"/>
</dbReference>
<feature type="transmembrane region" description="Helical" evidence="19">
    <location>
        <begin position="970"/>
        <end position="988"/>
    </location>
</feature>
<dbReference type="Pfam" id="PF00520">
    <property type="entry name" value="Ion_trans"/>
    <property type="match status" value="1"/>
</dbReference>
<comment type="subcellular location">
    <subcellularLocation>
        <location evidence="1">Cell membrane</location>
        <topology evidence="1">Multi-pass membrane protein</topology>
    </subcellularLocation>
</comment>
<evidence type="ECO:0000256" key="8">
    <source>
        <dbReference type="ARBA" id="ARBA00023136"/>
    </source>
</evidence>
<evidence type="ECO:0000256" key="6">
    <source>
        <dbReference type="ARBA" id="ARBA00022989"/>
    </source>
</evidence>
<dbReference type="Pfam" id="PF18139">
    <property type="entry name" value="LSDAT_euk"/>
    <property type="match status" value="1"/>
</dbReference>
<feature type="transmembrane region" description="Helical" evidence="19">
    <location>
        <begin position="1087"/>
        <end position="1112"/>
    </location>
</feature>
<reference evidence="24" key="1">
    <citation type="submission" date="2025-08" db="UniProtKB">
        <authorList>
            <consortium name="Ensembl"/>
        </authorList>
    </citation>
    <scope>IDENTIFICATION</scope>
</reference>
<evidence type="ECO:0000256" key="16">
    <source>
        <dbReference type="ARBA" id="ARBA00070989"/>
    </source>
</evidence>
<evidence type="ECO:0000256" key="13">
    <source>
        <dbReference type="ARBA" id="ARBA00036634"/>
    </source>
</evidence>
<feature type="transmembrane region" description="Helical" evidence="19">
    <location>
        <begin position="873"/>
        <end position="892"/>
    </location>
</feature>
<evidence type="ECO:0000259" key="20">
    <source>
        <dbReference type="Pfam" id="PF00520"/>
    </source>
</evidence>
<feature type="domain" description="TRPM-like" evidence="23">
    <location>
        <begin position="473"/>
        <end position="750"/>
    </location>
</feature>
<dbReference type="InterPro" id="IPR037162">
    <property type="entry name" value="TRPM_tetra_sf"/>
</dbReference>
<evidence type="ECO:0000256" key="19">
    <source>
        <dbReference type="SAM" id="Phobius"/>
    </source>
</evidence>
<evidence type="ECO:0000259" key="23">
    <source>
        <dbReference type="Pfam" id="PF25508"/>
    </source>
</evidence>
<feature type="transmembrane region" description="Helical" evidence="19">
    <location>
        <begin position="6"/>
        <end position="26"/>
    </location>
</feature>
<comment type="catalytic activity">
    <reaction evidence="11">
        <text>Zn(2+)(in) = Zn(2+)(out)</text>
        <dbReference type="Rhea" id="RHEA:29351"/>
        <dbReference type="ChEBI" id="CHEBI:29105"/>
    </reaction>
</comment>
<keyword evidence="5" id="KW-0112">Calmodulin-binding</keyword>
<comment type="catalytic activity">
    <reaction evidence="13">
        <text>Ca(2+)(in) = Ca(2+)(out)</text>
        <dbReference type="Rhea" id="RHEA:29671"/>
        <dbReference type="ChEBI" id="CHEBI:29108"/>
    </reaction>
</comment>
<evidence type="ECO:0000256" key="15">
    <source>
        <dbReference type="ARBA" id="ARBA00064991"/>
    </source>
</evidence>
<evidence type="ECO:0000256" key="18">
    <source>
        <dbReference type="SAM" id="MobiDB-lite"/>
    </source>
</evidence>
<keyword evidence="4 19" id="KW-0812">Transmembrane</keyword>
<dbReference type="PANTHER" id="PTHR13800">
    <property type="entry name" value="TRANSIENT RECEPTOR POTENTIAL CATION CHANNEL, SUBFAMILY M, MEMBER 6"/>
    <property type="match status" value="1"/>
</dbReference>
<evidence type="ECO:0000259" key="21">
    <source>
        <dbReference type="Pfam" id="PF16519"/>
    </source>
</evidence>
<dbReference type="Proteomes" id="UP000233060">
    <property type="component" value="Unassembled WGS sequence"/>
</dbReference>
<feature type="coiled-coil region" evidence="17">
    <location>
        <begin position="1218"/>
        <end position="1276"/>
    </location>
</feature>
<evidence type="ECO:0000313" key="25">
    <source>
        <dbReference type="Proteomes" id="UP000233060"/>
    </source>
</evidence>
<proteinExistence type="inferred from homology"/>
<dbReference type="Pfam" id="PF16519">
    <property type="entry name" value="TRPM_tetra"/>
    <property type="match status" value="1"/>
</dbReference>
<feature type="compositionally biased region" description="Low complexity" evidence="18">
    <location>
        <begin position="1434"/>
        <end position="1451"/>
    </location>
</feature>
<evidence type="ECO:0000313" key="24">
    <source>
        <dbReference type="Ensembl" id="ENSCATP00000045406.1"/>
    </source>
</evidence>
<dbReference type="Bgee" id="ENSCATG00000044830">
    <property type="expression patterns" value="Expressed in cerebellum and 9 other cell types or tissues"/>
</dbReference>
<keyword evidence="17" id="KW-0175">Coiled coil</keyword>
<dbReference type="Gene3D" id="1.20.5.1010">
    <property type="entry name" value="TRPM, tetramerisation domain"/>
    <property type="match status" value="1"/>
</dbReference>
<organism evidence="24 25">
    <name type="scientific">Cercocebus atys</name>
    <name type="common">Sooty mangabey</name>
    <name type="synonym">Cercocebus torquatus atys</name>
    <dbReference type="NCBI Taxonomy" id="9531"/>
    <lineage>
        <taxon>Eukaryota</taxon>
        <taxon>Metazoa</taxon>
        <taxon>Chordata</taxon>
        <taxon>Craniata</taxon>
        <taxon>Vertebrata</taxon>
        <taxon>Euteleostomi</taxon>
        <taxon>Mammalia</taxon>
        <taxon>Eutheria</taxon>
        <taxon>Euarchontoglires</taxon>
        <taxon>Primates</taxon>
        <taxon>Haplorrhini</taxon>
        <taxon>Catarrhini</taxon>
        <taxon>Cercopithecidae</taxon>
        <taxon>Cercopithecinae</taxon>
        <taxon>Cercocebus</taxon>
    </lineage>
</organism>
<evidence type="ECO:0000256" key="3">
    <source>
        <dbReference type="ARBA" id="ARBA00022475"/>
    </source>
</evidence>
<keyword evidence="6 19" id="KW-1133">Transmembrane helix</keyword>
<evidence type="ECO:0000256" key="10">
    <source>
        <dbReference type="ARBA" id="ARBA00034269"/>
    </source>
</evidence>
<comment type="similarity">
    <text evidence="14">Belongs to the transient receptor (TC 1.A.4) family. LTrpC subfamily. TRPM3 sub-subfamily.</text>
</comment>
<gene>
    <name evidence="24" type="primary">TRPM3</name>
</gene>
<keyword evidence="9" id="KW-0407">Ion channel</keyword>
<feature type="region of interest" description="Disordered" evidence="18">
    <location>
        <begin position="1584"/>
        <end position="1605"/>
    </location>
</feature>
<feature type="compositionally biased region" description="Polar residues" evidence="18">
    <location>
        <begin position="1695"/>
        <end position="1707"/>
    </location>
</feature>
<dbReference type="InterPro" id="IPR005821">
    <property type="entry name" value="Ion_trans_dom"/>
</dbReference>
<feature type="domain" description="TRPM tetramerisation" evidence="21">
    <location>
        <begin position="1215"/>
        <end position="1270"/>
    </location>
</feature>
<reference evidence="24" key="2">
    <citation type="submission" date="2025-09" db="UniProtKB">
        <authorList>
            <consortium name="Ensembl"/>
        </authorList>
    </citation>
    <scope>IDENTIFICATION</scope>
</reference>
<dbReference type="InterPro" id="IPR057366">
    <property type="entry name" value="TRPM-like"/>
</dbReference>
<comment type="subunit">
    <text evidence="15">Homotetramer. Interacts with TRPM1; the interaction results in the formation of a heteromultimeric cation channel complex that are functionally different from the homomeric channels.</text>
</comment>
<evidence type="ECO:0000259" key="22">
    <source>
        <dbReference type="Pfam" id="PF18139"/>
    </source>
</evidence>
<feature type="region of interest" description="Disordered" evidence="18">
    <location>
        <begin position="1434"/>
        <end position="1454"/>
    </location>
</feature>
<evidence type="ECO:0000256" key="2">
    <source>
        <dbReference type="ARBA" id="ARBA00022448"/>
    </source>
</evidence>
<dbReference type="GO" id="GO:0005262">
    <property type="term" value="F:calcium channel activity"/>
    <property type="evidence" value="ECO:0007669"/>
    <property type="project" value="UniProtKB-ARBA"/>
</dbReference>
<feature type="domain" description="TRPM SLOG" evidence="22">
    <location>
        <begin position="153"/>
        <end position="418"/>
    </location>
</feature>
<evidence type="ECO:0000256" key="5">
    <source>
        <dbReference type="ARBA" id="ARBA00022860"/>
    </source>
</evidence>
<keyword evidence="3" id="KW-1003">Cell membrane</keyword>
<dbReference type="Ensembl" id="ENSCATT00000069851.1">
    <property type="protein sequence ID" value="ENSCATP00000045406.1"/>
    <property type="gene ID" value="ENSCATG00000044830.1"/>
</dbReference>
<dbReference type="CTD" id="80036"/>